<protein>
    <submittedName>
        <fullName evidence="2">M15 family metallopeptidase</fullName>
    </submittedName>
</protein>
<gene>
    <name evidence="2" type="ORF">AHQ27_19330</name>
</gene>
<evidence type="ECO:0000313" key="2">
    <source>
        <dbReference type="EMBL" id="ECZ5262978.1"/>
    </source>
</evidence>
<reference evidence="2" key="1">
    <citation type="submission" date="2018-07" db="EMBL/GenBank/DDBJ databases">
        <authorList>
            <consortium name="GenomeTrakr network: Whole genome sequencing for foodborne pathogen traceback"/>
        </authorList>
    </citation>
    <scope>NUCLEOTIDE SEQUENCE</scope>
    <source>
        <strain evidence="2">FDA00000044</strain>
    </source>
</reference>
<feature type="domain" description="Peptidase M15C" evidence="1">
    <location>
        <begin position="55"/>
        <end position="121"/>
    </location>
</feature>
<dbReference type="InterPro" id="IPR039561">
    <property type="entry name" value="Peptidase_M15C"/>
</dbReference>
<dbReference type="EMBL" id="AALGYR010000014">
    <property type="protein sequence ID" value="ECZ5262978.1"/>
    <property type="molecule type" value="Genomic_DNA"/>
</dbReference>
<comment type="caution">
    <text evidence="2">The sequence shown here is derived from an EMBL/GenBank/DDBJ whole genome shotgun (WGS) entry which is preliminary data.</text>
</comment>
<sequence>MNILTTRSEEILKGVHPDLIRVIRLASQLSPVDFIITEGLRTPARQQELVRAGKSQTLNSRHLTGHAVDLAPWVNNTIPWQDWQAFSRVAQAMKQAASALSVPIVWGGDWKHFKDGPHFELNRTNYP</sequence>
<dbReference type="AlphaFoldDB" id="A0A624B953"/>
<dbReference type="CDD" id="cd14845">
    <property type="entry name" value="L-Ala-D-Glu_peptidase_like"/>
    <property type="match status" value="1"/>
</dbReference>
<dbReference type="GO" id="GO:0008233">
    <property type="term" value="F:peptidase activity"/>
    <property type="evidence" value="ECO:0007669"/>
    <property type="project" value="InterPro"/>
</dbReference>
<dbReference type="InterPro" id="IPR009045">
    <property type="entry name" value="Zn_M74/Hedgehog-like"/>
</dbReference>
<evidence type="ECO:0000259" key="1">
    <source>
        <dbReference type="Pfam" id="PF13539"/>
    </source>
</evidence>
<dbReference type="Pfam" id="PF13539">
    <property type="entry name" value="Peptidase_M15_4"/>
    <property type="match status" value="1"/>
</dbReference>
<proteinExistence type="predicted"/>
<organism evidence="2">
    <name type="scientific">Salmonella montevideo</name>
    <dbReference type="NCBI Taxonomy" id="115981"/>
    <lineage>
        <taxon>Bacteria</taxon>
        <taxon>Pseudomonadati</taxon>
        <taxon>Pseudomonadota</taxon>
        <taxon>Gammaproteobacteria</taxon>
        <taxon>Enterobacterales</taxon>
        <taxon>Enterobacteriaceae</taxon>
        <taxon>Salmonella</taxon>
    </lineage>
</organism>
<accession>A0A624B953</accession>
<name>A0A624B953_SALMO</name>
<dbReference type="Gene3D" id="3.30.1380.10">
    <property type="match status" value="1"/>
</dbReference>
<dbReference type="SUPFAM" id="SSF55166">
    <property type="entry name" value="Hedgehog/DD-peptidase"/>
    <property type="match status" value="1"/>
</dbReference>